<dbReference type="EMBL" id="RAWE01000255">
    <property type="protein sequence ID" value="RKG95536.1"/>
    <property type="molecule type" value="Genomic_DNA"/>
</dbReference>
<organism evidence="2 3">
    <name type="scientific">Corallococcus carmarthensis</name>
    <dbReference type="NCBI Taxonomy" id="2316728"/>
    <lineage>
        <taxon>Bacteria</taxon>
        <taxon>Pseudomonadati</taxon>
        <taxon>Myxococcota</taxon>
        <taxon>Myxococcia</taxon>
        <taxon>Myxococcales</taxon>
        <taxon>Cystobacterineae</taxon>
        <taxon>Myxococcaceae</taxon>
        <taxon>Corallococcus</taxon>
    </lineage>
</organism>
<keyword evidence="3" id="KW-1185">Reference proteome</keyword>
<protein>
    <submittedName>
        <fullName evidence="2">Uncharacterized protein</fullName>
    </submittedName>
</protein>
<evidence type="ECO:0000256" key="1">
    <source>
        <dbReference type="SAM" id="MobiDB-lite"/>
    </source>
</evidence>
<accession>A0A3A8JKR3</accession>
<dbReference type="RefSeq" id="WP_147450436.1">
    <property type="nucleotide sequence ID" value="NZ_JABFJX010000290.1"/>
</dbReference>
<name>A0A3A8JKR3_9BACT</name>
<evidence type="ECO:0000313" key="3">
    <source>
        <dbReference type="Proteomes" id="UP000268313"/>
    </source>
</evidence>
<reference evidence="3" key="1">
    <citation type="submission" date="2018-09" db="EMBL/GenBank/DDBJ databases">
        <authorList>
            <person name="Livingstone P.G."/>
            <person name="Whitworth D.E."/>
        </authorList>
    </citation>
    <scope>NUCLEOTIDE SEQUENCE [LARGE SCALE GENOMIC DNA]</scope>
    <source>
        <strain evidence="3">CA043D</strain>
    </source>
</reference>
<feature type="region of interest" description="Disordered" evidence="1">
    <location>
        <begin position="29"/>
        <end position="62"/>
    </location>
</feature>
<feature type="non-terminal residue" evidence="2">
    <location>
        <position position="62"/>
    </location>
</feature>
<dbReference type="Proteomes" id="UP000268313">
    <property type="component" value="Unassembled WGS sequence"/>
</dbReference>
<dbReference type="AlphaFoldDB" id="A0A3A8JKR3"/>
<gene>
    <name evidence="2" type="ORF">D7X32_38705</name>
</gene>
<proteinExistence type="predicted"/>
<sequence>MRVSTTTRELTSLLARPALRAMESVAKQLGVRLPEPPQASDEPAGESFREAAGAPPSDMPPP</sequence>
<evidence type="ECO:0000313" key="2">
    <source>
        <dbReference type="EMBL" id="RKG95536.1"/>
    </source>
</evidence>
<comment type="caution">
    <text evidence="2">The sequence shown here is derived from an EMBL/GenBank/DDBJ whole genome shotgun (WGS) entry which is preliminary data.</text>
</comment>